<gene>
    <name evidence="2" type="ORF">ACFPFW_16015</name>
</gene>
<feature type="domain" description="DUF1330" evidence="1">
    <location>
        <begin position="3"/>
        <end position="95"/>
    </location>
</feature>
<dbReference type="RefSeq" id="WP_114958343.1">
    <property type="nucleotide sequence ID" value="NZ_JBHSJF010000008.1"/>
</dbReference>
<dbReference type="PANTHER" id="PTHR41521:SF4">
    <property type="entry name" value="BLR0684 PROTEIN"/>
    <property type="match status" value="1"/>
</dbReference>
<dbReference type="Gene3D" id="3.30.70.100">
    <property type="match status" value="1"/>
</dbReference>
<name>A0ABV9Z7G2_9HYPH</name>
<evidence type="ECO:0000313" key="3">
    <source>
        <dbReference type="Proteomes" id="UP001595796"/>
    </source>
</evidence>
<dbReference type="InterPro" id="IPR011008">
    <property type="entry name" value="Dimeric_a/b-barrel"/>
</dbReference>
<dbReference type="Proteomes" id="UP001595796">
    <property type="component" value="Unassembled WGS sequence"/>
</dbReference>
<organism evidence="2 3">
    <name type="scientific">Flaviflagellibacter deserti</name>
    <dbReference type="NCBI Taxonomy" id="2267266"/>
    <lineage>
        <taxon>Bacteria</taxon>
        <taxon>Pseudomonadati</taxon>
        <taxon>Pseudomonadota</taxon>
        <taxon>Alphaproteobacteria</taxon>
        <taxon>Hyphomicrobiales</taxon>
        <taxon>Flaviflagellibacter</taxon>
    </lineage>
</organism>
<evidence type="ECO:0000259" key="1">
    <source>
        <dbReference type="Pfam" id="PF07045"/>
    </source>
</evidence>
<dbReference type="PANTHER" id="PTHR41521">
    <property type="match status" value="1"/>
</dbReference>
<keyword evidence="3" id="KW-1185">Reference proteome</keyword>
<sequence length="97" mass="10596">MAKGYWIGRLTVTNPDGFQDYAAISAGIVQGHGGKYLVRGGKFDAVQGDARERNVVIEFESYEAALAAWNSSDYQDAKKKRDGNCEAEFVVVAGYEP</sequence>
<dbReference type="EMBL" id="JBHSJF010000008">
    <property type="protein sequence ID" value="MFC5069524.1"/>
    <property type="molecule type" value="Genomic_DNA"/>
</dbReference>
<protein>
    <submittedName>
        <fullName evidence="2">DUF1330 domain-containing protein</fullName>
    </submittedName>
</protein>
<dbReference type="SUPFAM" id="SSF54909">
    <property type="entry name" value="Dimeric alpha+beta barrel"/>
    <property type="match status" value="1"/>
</dbReference>
<evidence type="ECO:0000313" key="2">
    <source>
        <dbReference type="EMBL" id="MFC5069524.1"/>
    </source>
</evidence>
<dbReference type="Pfam" id="PF07045">
    <property type="entry name" value="DUF1330"/>
    <property type="match status" value="1"/>
</dbReference>
<reference evidence="3" key="1">
    <citation type="journal article" date="2019" name="Int. J. Syst. Evol. Microbiol.">
        <title>The Global Catalogue of Microorganisms (GCM) 10K type strain sequencing project: providing services to taxonomists for standard genome sequencing and annotation.</title>
        <authorList>
            <consortium name="The Broad Institute Genomics Platform"/>
            <consortium name="The Broad Institute Genome Sequencing Center for Infectious Disease"/>
            <person name="Wu L."/>
            <person name="Ma J."/>
        </authorList>
    </citation>
    <scope>NUCLEOTIDE SEQUENCE [LARGE SCALE GENOMIC DNA]</scope>
    <source>
        <strain evidence="3">CGMCC 1.16444</strain>
    </source>
</reference>
<dbReference type="InterPro" id="IPR010753">
    <property type="entry name" value="DUF1330"/>
</dbReference>
<proteinExistence type="predicted"/>
<accession>A0ABV9Z7G2</accession>
<comment type="caution">
    <text evidence="2">The sequence shown here is derived from an EMBL/GenBank/DDBJ whole genome shotgun (WGS) entry which is preliminary data.</text>
</comment>